<comment type="caution">
    <text evidence="15">The sequence shown here is derived from an EMBL/GenBank/DDBJ whole genome shotgun (WGS) entry which is preliminary data.</text>
</comment>
<sequence>MKIAYLISVYKDPQQFVRMLKALRGKETYFFIHVDAKVDDKIFIDNLPIDLLPYVIFTSKRYYIQWGGFNQVLYQKELLYTCVHSKICFERVFLLTGQDYPLWSNEKIICELNDNPHKEYVIGLNISEVKNPKKIPSKIILYHFFRDMNNVPYRIKKIFSGSSRILMRLLPFRKKPYIMVKGKRWDVYQSSSYMCITFELAQYVLDELVVNKELMKYFRFSFVPEEMVIPTIIFNSPYKVNATIYKKGVYDGLKSLSAVTYFNYNKEIQVFSLKDYEELKESDKMFARKFASDISETLMNKLDKEHGVI</sequence>
<dbReference type="GO" id="GO:0046872">
    <property type="term" value="F:metal ion binding"/>
    <property type="evidence" value="ECO:0007669"/>
    <property type="project" value="UniProtKB-KW"/>
</dbReference>
<evidence type="ECO:0000256" key="4">
    <source>
        <dbReference type="ARBA" id="ARBA00022679"/>
    </source>
</evidence>
<dbReference type="EMBL" id="MNQU01000231">
    <property type="protein sequence ID" value="OKZ32432.1"/>
    <property type="molecule type" value="Genomic_DNA"/>
</dbReference>
<gene>
    <name evidence="15" type="ORF">BHV79_10185</name>
</gene>
<evidence type="ECO:0000256" key="2">
    <source>
        <dbReference type="ARBA" id="ARBA00004648"/>
    </source>
</evidence>
<dbReference type="GO" id="GO:0015012">
    <property type="term" value="P:heparan sulfate proteoglycan biosynthetic process"/>
    <property type="evidence" value="ECO:0007669"/>
    <property type="project" value="TreeGrafter"/>
</dbReference>
<accession>A0A1Q6I0P1</accession>
<evidence type="ECO:0000256" key="11">
    <source>
        <dbReference type="ARBA" id="ARBA00023136"/>
    </source>
</evidence>
<organism evidence="15 16">
    <name type="scientific">Bacteroides uniformis</name>
    <dbReference type="NCBI Taxonomy" id="820"/>
    <lineage>
        <taxon>Bacteria</taxon>
        <taxon>Pseudomonadati</taxon>
        <taxon>Bacteroidota</taxon>
        <taxon>Bacteroidia</taxon>
        <taxon>Bacteroidales</taxon>
        <taxon>Bacteroidaceae</taxon>
        <taxon>Bacteroides</taxon>
    </lineage>
</organism>
<keyword evidence="12" id="KW-1015">Disulfide bond</keyword>
<dbReference type="InterPro" id="IPR043538">
    <property type="entry name" value="XYLT"/>
</dbReference>
<evidence type="ECO:0000256" key="3">
    <source>
        <dbReference type="ARBA" id="ARBA00022676"/>
    </source>
</evidence>
<dbReference type="AlphaFoldDB" id="A0A1Q6I0P1"/>
<comment type="subcellular location">
    <subcellularLocation>
        <location evidence="2">Endoplasmic reticulum membrane</location>
        <topology evidence="2">Single-pass type II membrane protein</topology>
    </subcellularLocation>
    <subcellularLocation>
        <location evidence="1">Golgi apparatus membrane</location>
        <topology evidence="1">Single-pass type II membrane protein</topology>
    </subcellularLocation>
</comment>
<evidence type="ECO:0000313" key="15">
    <source>
        <dbReference type="EMBL" id="OKZ32432.1"/>
    </source>
</evidence>
<keyword evidence="3" id="KW-0328">Glycosyltransferase</keyword>
<evidence type="ECO:0000256" key="14">
    <source>
        <dbReference type="ARBA" id="ARBA00042865"/>
    </source>
</evidence>
<evidence type="ECO:0000256" key="6">
    <source>
        <dbReference type="ARBA" id="ARBA00022723"/>
    </source>
</evidence>
<dbReference type="Proteomes" id="UP000186549">
    <property type="component" value="Unassembled WGS sequence"/>
</dbReference>
<keyword evidence="9" id="KW-1133">Transmembrane helix</keyword>
<evidence type="ECO:0000256" key="1">
    <source>
        <dbReference type="ARBA" id="ARBA00004323"/>
    </source>
</evidence>
<dbReference type="GO" id="GO:0030158">
    <property type="term" value="F:protein xylosyltransferase activity"/>
    <property type="evidence" value="ECO:0007669"/>
    <property type="project" value="InterPro"/>
</dbReference>
<evidence type="ECO:0000256" key="8">
    <source>
        <dbReference type="ARBA" id="ARBA00022968"/>
    </source>
</evidence>
<protein>
    <recommendedName>
        <fullName evidence="14">Peptide O-xylosyltransferase</fullName>
    </recommendedName>
</protein>
<keyword evidence="6" id="KW-0479">Metal-binding</keyword>
<keyword evidence="11" id="KW-0472">Membrane</keyword>
<dbReference type="PANTHER" id="PTHR46025">
    <property type="entry name" value="XYLOSYLTRANSFERASE OXT"/>
    <property type="match status" value="1"/>
</dbReference>
<evidence type="ECO:0000256" key="10">
    <source>
        <dbReference type="ARBA" id="ARBA00023034"/>
    </source>
</evidence>
<keyword evidence="4" id="KW-0808">Transferase</keyword>
<keyword evidence="7" id="KW-0256">Endoplasmic reticulum</keyword>
<keyword evidence="8" id="KW-0735">Signal-anchor</keyword>
<name>A0A1Q6I0P1_BACUN</name>
<keyword evidence="5" id="KW-0812">Transmembrane</keyword>
<dbReference type="PANTHER" id="PTHR46025:SF3">
    <property type="entry name" value="XYLOSYLTRANSFERASE OXT"/>
    <property type="match status" value="1"/>
</dbReference>
<dbReference type="InterPro" id="IPR003406">
    <property type="entry name" value="Glyco_trans_14"/>
</dbReference>
<keyword evidence="10" id="KW-0333">Golgi apparatus</keyword>
<evidence type="ECO:0000256" key="7">
    <source>
        <dbReference type="ARBA" id="ARBA00022824"/>
    </source>
</evidence>
<evidence type="ECO:0000256" key="13">
    <source>
        <dbReference type="ARBA" id="ARBA00023180"/>
    </source>
</evidence>
<evidence type="ECO:0000256" key="12">
    <source>
        <dbReference type="ARBA" id="ARBA00023157"/>
    </source>
</evidence>
<dbReference type="GO" id="GO:0016020">
    <property type="term" value="C:membrane"/>
    <property type="evidence" value="ECO:0007669"/>
    <property type="project" value="InterPro"/>
</dbReference>
<dbReference type="Pfam" id="PF02485">
    <property type="entry name" value="Branch"/>
    <property type="match status" value="1"/>
</dbReference>
<evidence type="ECO:0000313" key="16">
    <source>
        <dbReference type="Proteomes" id="UP000186549"/>
    </source>
</evidence>
<dbReference type="GO" id="GO:0050650">
    <property type="term" value="P:chondroitin sulfate proteoglycan biosynthetic process"/>
    <property type="evidence" value="ECO:0007669"/>
    <property type="project" value="TreeGrafter"/>
</dbReference>
<proteinExistence type="predicted"/>
<reference evidence="15 16" key="1">
    <citation type="journal article" date="2016" name="Nat. Biotechnol.">
        <title>Measurement of bacterial replication rates in microbial communities.</title>
        <authorList>
            <person name="Brown C.T."/>
            <person name="Olm M.R."/>
            <person name="Thomas B.C."/>
            <person name="Banfield J.F."/>
        </authorList>
    </citation>
    <scope>NUCLEOTIDE SEQUENCE [LARGE SCALE GENOMIC DNA]</scope>
    <source>
        <strain evidence="15">45_41</strain>
    </source>
</reference>
<evidence type="ECO:0000256" key="9">
    <source>
        <dbReference type="ARBA" id="ARBA00022989"/>
    </source>
</evidence>
<evidence type="ECO:0000256" key="5">
    <source>
        <dbReference type="ARBA" id="ARBA00022692"/>
    </source>
</evidence>
<keyword evidence="13" id="KW-0325">Glycoprotein</keyword>